<keyword evidence="4" id="KW-0812">Transmembrane</keyword>
<dbReference type="SUPFAM" id="SSF69593">
    <property type="entry name" value="Glycerol-3-phosphate (1)-acyltransferase"/>
    <property type="match status" value="1"/>
</dbReference>
<dbReference type="EC" id="2.3.1.51" evidence="6"/>
<dbReference type="AlphaFoldDB" id="A0A1W6NX13"/>
<evidence type="ECO:0000259" key="5">
    <source>
        <dbReference type="SMART" id="SM00563"/>
    </source>
</evidence>
<dbReference type="OrthoDB" id="5290997at2"/>
<evidence type="ECO:0000256" key="3">
    <source>
        <dbReference type="ARBA" id="ARBA00023315"/>
    </source>
</evidence>
<dbReference type="CDD" id="cd07989">
    <property type="entry name" value="LPLAT_AGPAT-like"/>
    <property type="match status" value="1"/>
</dbReference>
<proteinExistence type="predicted"/>
<gene>
    <name evidence="6" type="primary">plsC</name>
    <name evidence="6" type="ORF">BVG79_00401</name>
</gene>
<evidence type="ECO:0000256" key="2">
    <source>
        <dbReference type="ARBA" id="ARBA00022679"/>
    </source>
</evidence>
<feature type="domain" description="Phospholipid/glycerol acyltransferase" evidence="5">
    <location>
        <begin position="73"/>
        <end position="187"/>
    </location>
</feature>
<dbReference type="KEGG" id="kro:BVG79_00401"/>
<protein>
    <submittedName>
        <fullName evidence="6">1-acyl-sn-glycerol-3-phosphate acyltransferase</fullName>
        <ecNumber evidence="6">2.3.1.51</ecNumber>
    </submittedName>
</protein>
<dbReference type="RefSeq" id="WP_085785424.1">
    <property type="nucleotide sequence ID" value="NZ_CP019937.1"/>
</dbReference>
<dbReference type="PANTHER" id="PTHR10434:SF40">
    <property type="entry name" value="1-ACYL-SN-GLYCEROL-3-PHOSPHATE ACYLTRANSFERASE"/>
    <property type="match status" value="1"/>
</dbReference>
<dbReference type="Proteomes" id="UP000242447">
    <property type="component" value="Chromosome"/>
</dbReference>
<dbReference type="GO" id="GO:0003841">
    <property type="term" value="F:1-acylglycerol-3-phosphate O-acyltransferase activity"/>
    <property type="evidence" value="ECO:0007669"/>
    <property type="project" value="UniProtKB-EC"/>
</dbReference>
<dbReference type="Pfam" id="PF01553">
    <property type="entry name" value="Acyltransferase"/>
    <property type="match status" value="1"/>
</dbReference>
<keyword evidence="3 6" id="KW-0012">Acyltransferase</keyword>
<dbReference type="PANTHER" id="PTHR10434">
    <property type="entry name" value="1-ACYL-SN-GLYCEROL-3-PHOSPHATE ACYLTRANSFERASE"/>
    <property type="match status" value="1"/>
</dbReference>
<dbReference type="SMART" id="SM00563">
    <property type="entry name" value="PlsC"/>
    <property type="match status" value="1"/>
</dbReference>
<evidence type="ECO:0000313" key="6">
    <source>
        <dbReference type="EMBL" id="ARO13755.1"/>
    </source>
</evidence>
<keyword evidence="2 6" id="KW-0808">Transferase</keyword>
<feature type="transmembrane region" description="Helical" evidence="4">
    <location>
        <begin position="12"/>
        <end position="34"/>
    </location>
</feature>
<dbReference type="InterPro" id="IPR002123">
    <property type="entry name" value="Plipid/glycerol_acylTrfase"/>
</dbReference>
<accession>A0A1W6NX13</accession>
<keyword evidence="4" id="KW-0472">Membrane</keyword>
<keyword evidence="4" id="KW-1133">Transmembrane helix</keyword>
<dbReference type="STRING" id="92947.BVG79_00401"/>
<evidence type="ECO:0000313" key="7">
    <source>
        <dbReference type="Proteomes" id="UP000242447"/>
    </source>
</evidence>
<reference evidence="6 7" key="1">
    <citation type="submission" date="2017-02" db="EMBL/GenBank/DDBJ databases">
        <title>Ketogulonicigenium robustum SPU B003 Genome sequencing and assembly.</title>
        <authorList>
            <person name="Li Y."/>
            <person name="Liu L."/>
            <person name="Wang C."/>
            <person name="Zhang M."/>
            <person name="Zhang T."/>
            <person name="Zhang Y."/>
        </authorList>
    </citation>
    <scope>NUCLEOTIDE SEQUENCE [LARGE SCALE GENOMIC DNA]</scope>
    <source>
        <strain evidence="6 7">SPU_B003</strain>
    </source>
</reference>
<evidence type="ECO:0000256" key="1">
    <source>
        <dbReference type="ARBA" id="ARBA00005189"/>
    </source>
</evidence>
<evidence type="ECO:0000256" key="4">
    <source>
        <dbReference type="SAM" id="Phobius"/>
    </source>
</evidence>
<dbReference type="EMBL" id="CP019937">
    <property type="protein sequence ID" value="ARO13755.1"/>
    <property type="molecule type" value="Genomic_DNA"/>
</dbReference>
<organism evidence="6 7">
    <name type="scientific">Ketogulonicigenium robustum</name>
    <dbReference type="NCBI Taxonomy" id="92947"/>
    <lineage>
        <taxon>Bacteria</taxon>
        <taxon>Pseudomonadati</taxon>
        <taxon>Pseudomonadota</taxon>
        <taxon>Alphaproteobacteria</taxon>
        <taxon>Rhodobacterales</taxon>
        <taxon>Roseobacteraceae</taxon>
        <taxon>Ketogulonicigenium</taxon>
    </lineage>
</organism>
<name>A0A1W6NX13_9RHOB</name>
<sequence>MKTLILWVRSALFQVLMYGGMLVFGVVFAPWALFSNRGAIIGARSFANYIRWALAFAAGVKTEVRGPVPQGEVLLGSKHESFMDIIMQLSVLPRPKFIMKQELVYAPIVGQYALRIGCIPVERGKGRQAIRKMKAEVAAGAADPGQLVIYPQGTRVAPDEKRPYKGGIVTLYQEMGTECIPVAVNHGLFWPKRSFLRYPGTAVMEFLPAIPAGLEGPDLMQRLEEAVETASTALVAEARAAR</sequence>
<comment type="pathway">
    <text evidence="1">Lipid metabolism.</text>
</comment>
<keyword evidence="7" id="KW-1185">Reference proteome</keyword>
<dbReference type="GO" id="GO:0006654">
    <property type="term" value="P:phosphatidic acid biosynthetic process"/>
    <property type="evidence" value="ECO:0007669"/>
    <property type="project" value="TreeGrafter"/>
</dbReference>